<dbReference type="GO" id="GO:0004519">
    <property type="term" value="F:endonuclease activity"/>
    <property type="evidence" value="ECO:0007669"/>
    <property type="project" value="InterPro"/>
</dbReference>
<sequence>MKDEKWKVTQSIGEDMIQANPVIPVRLLDKVKMKFKLKKFNGQVTTQSLYDRDVTTSSISHIFLGGISKAGYTKDQPVGMHTLTPGSDLEQIEPDKEPEFKSDKLRAVRPLTPQDDNYAPPGKNGVYKAKIWLRETKHNSWKQKESTMFPTDWSQEKVIDVISRSYDVARKVGSSNGTEKWEGRDPITGSMIVLKCLPNTGEIITAYPKYEKAAEV</sequence>
<dbReference type="InterPro" id="IPR029501">
    <property type="entry name" value="EndoU_bac"/>
</dbReference>
<organism evidence="2 3">
    <name type="scientific">Bacillus mycoides</name>
    <dbReference type="NCBI Taxonomy" id="1405"/>
    <lineage>
        <taxon>Bacteria</taxon>
        <taxon>Bacillati</taxon>
        <taxon>Bacillota</taxon>
        <taxon>Bacilli</taxon>
        <taxon>Bacillales</taxon>
        <taxon>Bacillaceae</taxon>
        <taxon>Bacillus</taxon>
        <taxon>Bacillus cereus group</taxon>
    </lineage>
</organism>
<dbReference type="AlphaFoldDB" id="A0A4U2ZZ86"/>
<dbReference type="Pfam" id="PF14436">
    <property type="entry name" value="EndoU_bacteria"/>
    <property type="match status" value="1"/>
</dbReference>
<feature type="domain" description="Bacterial EndoU nuclease" evidence="1">
    <location>
        <begin position="59"/>
        <end position="209"/>
    </location>
</feature>
<proteinExistence type="predicted"/>
<dbReference type="EMBL" id="SZOD01001056">
    <property type="protein sequence ID" value="TKI79671.1"/>
    <property type="molecule type" value="Genomic_DNA"/>
</dbReference>
<dbReference type="RefSeq" id="WP_137059339.1">
    <property type="nucleotide sequence ID" value="NZ_SZOD01001056.1"/>
</dbReference>
<reference evidence="2 3" key="1">
    <citation type="journal article" date="2019" name="Environ. Microbiol.">
        <title>An active ?-lactamase is a part of an orchestrated cell wall stress resistance network of Bacillus subtilis and related rhizosphere species.</title>
        <authorList>
            <person name="Bucher T."/>
            <person name="Keren-Paz A."/>
            <person name="Hausser J."/>
            <person name="Olender T."/>
            <person name="Cytryn E."/>
            <person name="Kolodkin-Gal I."/>
        </authorList>
    </citation>
    <scope>NUCLEOTIDE SEQUENCE [LARGE SCALE GENOMIC DNA]</scope>
    <source>
        <strain evidence="2 3">I186</strain>
    </source>
</reference>
<evidence type="ECO:0000313" key="3">
    <source>
        <dbReference type="Proteomes" id="UP000305524"/>
    </source>
</evidence>
<name>A0A4U2ZZ86_BACMY</name>
<accession>A0A4U2ZZ86</accession>
<dbReference type="Proteomes" id="UP000305524">
    <property type="component" value="Unassembled WGS sequence"/>
</dbReference>
<comment type="caution">
    <text evidence="2">The sequence shown here is derived from an EMBL/GenBank/DDBJ whole genome shotgun (WGS) entry which is preliminary data.</text>
</comment>
<gene>
    <name evidence="2" type="ORF">FC701_30970</name>
</gene>
<protein>
    <recommendedName>
        <fullName evidence="1">Bacterial EndoU nuclease domain-containing protein</fullName>
    </recommendedName>
</protein>
<evidence type="ECO:0000313" key="2">
    <source>
        <dbReference type="EMBL" id="TKI79671.1"/>
    </source>
</evidence>
<evidence type="ECO:0000259" key="1">
    <source>
        <dbReference type="Pfam" id="PF14436"/>
    </source>
</evidence>